<dbReference type="SUPFAM" id="SSF102198">
    <property type="entry name" value="Putative cyclase"/>
    <property type="match status" value="1"/>
</dbReference>
<dbReference type="InterPro" id="IPR037175">
    <property type="entry name" value="KFase_sf"/>
</dbReference>
<name>A0A840IF90_9ACTN</name>
<gene>
    <name evidence="1" type="ORF">BDZ31_002449</name>
</gene>
<dbReference type="GO" id="GO:0019441">
    <property type="term" value="P:L-tryptophan catabolic process to kynurenine"/>
    <property type="evidence" value="ECO:0007669"/>
    <property type="project" value="InterPro"/>
</dbReference>
<dbReference type="EMBL" id="JACHNU010000002">
    <property type="protein sequence ID" value="MBB4662863.1"/>
    <property type="molecule type" value="Genomic_DNA"/>
</dbReference>
<evidence type="ECO:0000313" key="1">
    <source>
        <dbReference type="EMBL" id="MBB4662863.1"/>
    </source>
</evidence>
<dbReference type="AlphaFoldDB" id="A0A840IF90"/>
<dbReference type="GO" id="GO:0004061">
    <property type="term" value="F:arylformamidase activity"/>
    <property type="evidence" value="ECO:0007669"/>
    <property type="project" value="InterPro"/>
</dbReference>
<organism evidence="1 2">
    <name type="scientific">Conexibacter arvalis</name>
    <dbReference type="NCBI Taxonomy" id="912552"/>
    <lineage>
        <taxon>Bacteria</taxon>
        <taxon>Bacillati</taxon>
        <taxon>Actinomycetota</taxon>
        <taxon>Thermoleophilia</taxon>
        <taxon>Solirubrobacterales</taxon>
        <taxon>Conexibacteraceae</taxon>
        <taxon>Conexibacter</taxon>
    </lineage>
</organism>
<accession>A0A840IF90</accession>
<sequence>MSKLQFVDLSVPIQPPVEGEMAGDLAVALAARVTYQDHEQSVERVTRTFGCDVADLPDGKGWATERVELSTHAGTHVDAPWHYFPTTAGRRARTIDELPLDAFFGDGVVLDLTRFGPGERVGVDAIREAVEATGAPLAEGEIVLLRYDGDKSFGTADYWNRYPGLSAEATRWIVDQGVRTIGTDAVGFDRDFPSIKEAFAAERDPALLWEAHRVGKDREYFQIEKLANLARLPARGFTVACFPVKVAGASAGWARAVAILGLPR</sequence>
<reference evidence="1 2" key="1">
    <citation type="submission" date="2020-08" db="EMBL/GenBank/DDBJ databases">
        <title>Genomic Encyclopedia of Archaeal and Bacterial Type Strains, Phase II (KMG-II): from individual species to whole genera.</title>
        <authorList>
            <person name="Goeker M."/>
        </authorList>
    </citation>
    <scope>NUCLEOTIDE SEQUENCE [LARGE SCALE GENOMIC DNA]</scope>
    <source>
        <strain evidence="1 2">DSM 23288</strain>
    </source>
</reference>
<dbReference type="RefSeq" id="WP_183342369.1">
    <property type="nucleotide sequence ID" value="NZ_JACHNU010000002.1"/>
</dbReference>
<dbReference type="PANTHER" id="PTHR31118">
    <property type="entry name" value="CYCLASE-LIKE PROTEIN 2"/>
    <property type="match status" value="1"/>
</dbReference>
<dbReference type="Proteomes" id="UP000585272">
    <property type="component" value="Unassembled WGS sequence"/>
</dbReference>
<dbReference type="Pfam" id="PF04199">
    <property type="entry name" value="Cyclase"/>
    <property type="match status" value="1"/>
</dbReference>
<keyword evidence="2" id="KW-1185">Reference proteome</keyword>
<dbReference type="PANTHER" id="PTHR31118:SF32">
    <property type="entry name" value="KYNURENINE FORMAMIDASE"/>
    <property type="match status" value="1"/>
</dbReference>
<proteinExistence type="predicted"/>
<dbReference type="Gene3D" id="3.50.30.50">
    <property type="entry name" value="Putative cyclase"/>
    <property type="match status" value="1"/>
</dbReference>
<dbReference type="InterPro" id="IPR007325">
    <property type="entry name" value="KFase/CYL"/>
</dbReference>
<evidence type="ECO:0000313" key="2">
    <source>
        <dbReference type="Proteomes" id="UP000585272"/>
    </source>
</evidence>
<comment type="caution">
    <text evidence="1">The sequence shown here is derived from an EMBL/GenBank/DDBJ whole genome shotgun (WGS) entry which is preliminary data.</text>
</comment>
<protein>
    <submittedName>
        <fullName evidence="1">Kynurenine formamidase</fullName>
    </submittedName>
</protein>